<accession>A0A821M7R6</accession>
<dbReference type="OrthoDB" id="10020955at2759"/>
<evidence type="ECO:0000313" key="9">
    <source>
        <dbReference type="EMBL" id="CAF4599207.1"/>
    </source>
</evidence>
<keyword evidence="1" id="KW-0732">Signal</keyword>
<keyword evidence="13" id="KW-1185">Reference proteome</keyword>
<evidence type="ECO:0000313" key="5">
    <source>
        <dbReference type="EMBL" id="CAF3371028.1"/>
    </source>
</evidence>
<dbReference type="Proteomes" id="UP000663851">
    <property type="component" value="Unassembled WGS sequence"/>
</dbReference>
<dbReference type="Proteomes" id="UP000663872">
    <property type="component" value="Unassembled WGS sequence"/>
</dbReference>
<dbReference type="EMBL" id="CAJOBR010004020">
    <property type="protein sequence ID" value="CAF4762894.1"/>
    <property type="molecule type" value="Genomic_DNA"/>
</dbReference>
<dbReference type="Proteomes" id="UP000663865">
    <property type="component" value="Unassembled WGS sequence"/>
</dbReference>
<dbReference type="EMBL" id="CAJNYD010002925">
    <property type="protein sequence ID" value="CAF3460360.1"/>
    <property type="molecule type" value="Genomic_DNA"/>
</dbReference>
<protein>
    <submittedName>
        <fullName evidence="10">Uncharacterized protein</fullName>
    </submittedName>
</protein>
<evidence type="ECO:0000313" key="10">
    <source>
        <dbReference type="EMBL" id="CAF4762894.1"/>
    </source>
</evidence>
<dbReference type="EMBL" id="CAJOBS010001861">
    <property type="protein sequence ID" value="CAF4769351.1"/>
    <property type="molecule type" value="Genomic_DNA"/>
</dbReference>
<dbReference type="EMBL" id="CAJOBP010002649">
    <property type="protein sequence ID" value="CAF4366598.1"/>
    <property type="molecule type" value="Genomic_DNA"/>
</dbReference>
<dbReference type="Proteomes" id="UP000663848">
    <property type="component" value="Unassembled WGS sequence"/>
</dbReference>
<dbReference type="EMBL" id="CAJNYU010000523">
    <property type="protein sequence ID" value="CAF3371028.1"/>
    <property type="molecule type" value="Genomic_DNA"/>
</dbReference>
<dbReference type="Proteomes" id="UP000663862">
    <property type="component" value="Unassembled WGS sequence"/>
</dbReference>
<evidence type="ECO:0000313" key="11">
    <source>
        <dbReference type="EMBL" id="CAF4769351.1"/>
    </source>
</evidence>
<dbReference type="EMBL" id="CAJOBO010002803">
    <property type="protein sequence ID" value="CAF4468840.1"/>
    <property type="molecule type" value="Genomic_DNA"/>
</dbReference>
<name>A0A821M7R6_9BILA</name>
<sequence>MQIYHYAFWLLTLSVVLANTGSLSRSIDNEKYEEVYDPNNSYDHIDAPYSLTAYLNNPLAFEITDGTAYHRPLSFERQRRSIRKGDSSEFMG</sequence>
<evidence type="ECO:0000313" key="3">
    <source>
        <dbReference type="EMBL" id="CAF3304512.1"/>
    </source>
</evidence>
<proteinExistence type="predicted"/>
<feature type="signal peptide" evidence="1">
    <location>
        <begin position="1"/>
        <end position="18"/>
    </location>
</feature>
<feature type="chain" id="PRO_5036238224" evidence="1">
    <location>
        <begin position="19"/>
        <end position="92"/>
    </location>
</feature>
<evidence type="ECO:0000313" key="2">
    <source>
        <dbReference type="EMBL" id="CAF3028799.1"/>
    </source>
</evidence>
<dbReference type="Proteomes" id="UP000663825">
    <property type="component" value="Unassembled WGS sequence"/>
</dbReference>
<reference evidence="10" key="1">
    <citation type="submission" date="2021-02" db="EMBL/GenBank/DDBJ databases">
        <authorList>
            <person name="Nowell W R."/>
        </authorList>
    </citation>
    <scope>NUCLEOTIDE SEQUENCE</scope>
</reference>
<gene>
    <name evidence="5" type="ORF">FME351_LOCUS6340</name>
    <name evidence="3" type="ORF">GRG538_LOCUS877</name>
    <name evidence="8" type="ORF">HFQ381_LOCUS25282</name>
    <name evidence="4" type="ORF">KIK155_LOCUS3672</name>
    <name evidence="6" type="ORF">LUA448_LOCUS22601</name>
    <name evidence="10" type="ORF">QYT958_LOCUS21725</name>
    <name evidence="2" type="ORF">TIS948_LOCUS2860</name>
    <name evidence="11" type="ORF">TOA249_LOCUS21492</name>
    <name evidence="9" type="ORF">TSG867_LOCUS27713</name>
    <name evidence="7" type="ORF">UJA718_LOCUS16808</name>
</gene>
<dbReference type="EMBL" id="CAJNYV010000228">
    <property type="protein sequence ID" value="CAF3351803.1"/>
    <property type="molecule type" value="Genomic_DNA"/>
</dbReference>
<comment type="caution">
    <text evidence="10">The sequence shown here is derived from an EMBL/GenBank/DDBJ whole genome shotgun (WGS) entry which is preliminary data.</text>
</comment>
<dbReference type="Proteomes" id="UP000663838">
    <property type="component" value="Unassembled WGS sequence"/>
</dbReference>
<organism evidence="10 12">
    <name type="scientific">Rotaria socialis</name>
    <dbReference type="NCBI Taxonomy" id="392032"/>
    <lineage>
        <taxon>Eukaryota</taxon>
        <taxon>Metazoa</taxon>
        <taxon>Spiralia</taxon>
        <taxon>Gnathifera</taxon>
        <taxon>Rotifera</taxon>
        <taxon>Eurotatoria</taxon>
        <taxon>Bdelloidea</taxon>
        <taxon>Philodinida</taxon>
        <taxon>Philodinidae</taxon>
        <taxon>Rotaria</taxon>
    </lineage>
</organism>
<dbReference type="Proteomes" id="UP000663833">
    <property type="component" value="Unassembled WGS sequence"/>
</dbReference>
<evidence type="ECO:0000313" key="8">
    <source>
        <dbReference type="EMBL" id="CAF4468840.1"/>
    </source>
</evidence>
<dbReference type="EMBL" id="CAJNXB010000128">
    <property type="protein sequence ID" value="CAF3028799.1"/>
    <property type="molecule type" value="Genomic_DNA"/>
</dbReference>
<dbReference type="Proteomes" id="UP000663869">
    <property type="component" value="Unassembled WGS sequence"/>
</dbReference>
<evidence type="ECO:0000313" key="12">
    <source>
        <dbReference type="Proteomes" id="UP000663848"/>
    </source>
</evidence>
<dbReference type="AlphaFoldDB" id="A0A821M7R6"/>
<evidence type="ECO:0000313" key="6">
    <source>
        <dbReference type="EMBL" id="CAF3460360.1"/>
    </source>
</evidence>
<dbReference type="EMBL" id="CAJOBQ010003235">
    <property type="protein sequence ID" value="CAF4599207.1"/>
    <property type="molecule type" value="Genomic_DNA"/>
</dbReference>
<evidence type="ECO:0000313" key="13">
    <source>
        <dbReference type="Proteomes" id="UP000663873"/>
    </source>
</evidence>
<evidence type="ECO:0000313" key="7">
    <source>
        <dbReference type="EMBL" id="CAF4366598.1"/>
    </source>
</evidence>
<evidence type="ECO:0000256" key="1">
    <source>
        <dbReference type="SAM" id="SignalP"/>
    </source>
</evidence>
<dbReference type="Proteomes" id="UP000663873">
    <property type="component" value="Unassembled WGS sequence"/>
</dbReference>
<evidence type="ECO:0000313" key="4">
    <source>
        <dbReference type="EMBL" id="CAF3351803.1"/>
    </source>
</evidence>
<dbReference type="EMBL" id="CAJNYT010000026">
    <property type="protein sequence ID" value="CAF3304512.1"/>
    <property type="molecule type" value="Genomic_DNA"/>
</dbReference>